<dbReference type="PANTHER" id="PTHR23505">
    <property type="entry name" value="SPINSTER"/>
    <property type="match status" value="1"/>
</dbReference>
<dbReference type="PANTHER" id="PTHR23505:SF79">
    <property type="entry name" value="PROTEIN SPINSTER"/>
    <property type="match status" value="1"/>
</dbReference>
<dbReference type="HOGENOM" id="CLU_001265_5_12_5"/>
<evidence type="ECO:0000256" key="3">
    <source>
        <dbReference type="ARBA" id="ARBA00022692"/>
    </source>
</evidence>
<dbReference type="EMBL" id="CP000774">
    <property type="protein sequence ID" value="ABS61668.1"/>
    <property type="molecule type" value="Genomic_DNA"/>
</dbReference>
<gene>
    <name evidence="8" type="ordered locus">Plav_0045</name>
</gene>
<evidence type="ECO:0000313" key="9">
    <source>
        <dbReference type="Proteomes" id="UP000006377"/>
    </source>
</evidence>
<feature type="transmembrane region" description="Helical" evidence="6">
    <location>
        <begin position="182"/>
        <end position="200"/>
    </location>
</feature>
<dbReference type="PROSITE" id="PS50850">
    <property type="entry name" value="MFS"/>
    <property type="match status" value="1"/>
</dbReference>
<dbReference type="Pfam" id="PF07690">
    <property type="entry name" value="MFS_1"/>
    <property type="match status" value="1"/>
</dbReference>
<dbReference type="eggNOG" id="COG2814">
    <property type="taxonomic scope" value="Bacteria"/>
</dbReference>
<dbReference type="InterPro" id="IPR036259">
    <property type="entry name" value="MFS_trans_sf"/>
</dbReference>
<keyword evidence="3 6" id="KW-0812">Transmembrane</keyword>
<organism evidence="8 9">
    <name type="scientific">Parvibaculum lavamentivorans (strain DS-1 / DSM 13023 / NCIMB 13966)</name>
    <dbReference type="NCBI Taxonomy" id="402881"/>
    <lineage>
        <taxon>Bacteria</taxon>
        <taxon>Pseudomonadati</taxon>
        <taxon>Pseudomonadota</taxon>
        <taxon>Alphaproteobacteria</taxon>
        <taxon>Hyphomicrobiales</taxon>
        <taxon>Parvibaculaceae</taxon>
        <taxon>Parvibaculum</taxon>
    </lineage>
</organism>
<dbReference type="Gene3D" id="1.20.1250.20">
    <property type="entry name" value="MFS general substrate transporter like domains"/>
    <property type="match status" value="1"/>
</dbReference>
<feature type="transmembrane region" description="Helical" evidence="6">
    <location>
        <begin position="275"/>
        <end position="298"/>
    </location>
</feature>
<feature type="transmembrane region" description="Helical" evidence="6">
    <location>
        <begin position="63"/>
        <end position="84"/>
    </location>
</feature>
<feature type="transmembrane region" description="Helical" evidence="6">
    <location>
        <begin position="155"/>
        <end position="176"/>
    </location>
</feature>
<evidence type="ECO:0000256" key="4">
    <source>
        <dbReference type="ARBA" id="ARBA00022989"/>
    </source>
</evidence>
<keyword evidence="5 6" id="KW-0472">Membrane</keyword>
<evidence type="ECO:0000256" key="1">
    <source>
        <dbReference type="ARBA" id="ARBA00004141"/>
    </source>
</evidence>
<evidence type="ECO:0000256" key="2">
    <source>
        <dbReference type="ARBA" id="ARBA00022448"/>
    </source>
</evidence>
<accession>A7HP35</accession>
<keyword evidence="9" id="KW-1185">Reference proteome</keyword>
<dbReference type="KEGG" id="pla:Plav_0045"/>
<dbReference type="SUPFAM" id="SSF103473">
    <property type="entry name" value="MFS general substrate transporter"/>
    <property type="match status" value="1"/>
</dbReference>
<evidence type="ECO:0000256" key="5">
    <source>
        <dbReference type="ARBA" id="ARBA00023136"/>
    </source>
</evidence>
<dbReference type="RefSeq" id="WP_011994959.1">
    <property type="nucleotide sequence ID" value="NC_009719.1"/>
</dbReference>
<name>A7HP35_PARL1</name>
<dbReference type="InterPro" id="IPR011701">
    <property type="entry name" value="MFS"/>
</dbReference>
<feature type="transmembrane region" description="Helical" evidence="6">
    <location>
        <begin position="406"/>
        <end position="427"/>
    </location>
</feature>
<dbReference type="AlphaFoldDB" id="A7HP35"/>
<dbReference type="GO" id="GO:0016020">
    <property type="term" value="C:membrane"/>
    <property type="evidence" value="ECO:0007669"/>
    <property type="project" value="UniProtKB-SubCell"/>
</dbReference>
<proteinExistence type="predicted"/>
<feature type="transmembrane region" description="Helical" evidence="6">
    <location>
        <begin position="335"/>
        <end position="356"/>
    </location>
</feature>
<sequence length="444" mass="47839">MTDRVDAAGGAATGVAPSAGFTPAYRNYALFILMVAYTANYVDRQILAILLEPIKQDLGLNDTQLGFLSGITFAIFYATLGVPIAMWADRTNRRNIVALALTIFSSMTVVCGFVTNFAQLALARIGVGIGEAGSSPPSHSMISDMFPPEKRASAMGIYSLGINIGILIGFLVGGWVSQWYGWRAAFFIVGAPGLLIALLVRFTLKEPERGHADGIASQASAAAPKVMEVWKLLWSQRSFRHISIGCALAAFGGYAGVTWIPAFLMRSFQMSPGEIGTWLALIIGFVGGAGTYLTSWLADRYGKGDVRWNMWVVAIVMLVCFPFAVGMYLSMDKYWALAFFLVPAFAGAAYIGPSLAMTQGLVTLRMRAVASAVLFLILNLIGMGLGPQAVGIVSDLYNPLYGAESLRYALLTVMVVWPWAAVHFVLAAKTLKEDLARAKAHSLR</sequence>
<dbReference type="GO" id="GO:0022857">
    <property type="term" value="F:transmembrane transporter activity"/>
    <property type="evidence" value="ECO:0007669"/>
    <property type="project" value="InterPro"/>
</dbReference>
<protein>
    <submittedName>
        <fullName evidence="8">Major facilitator superfamily MFS_1</fullName>
    </submittedName>
</protein>
<feature type="transmembrane region" description="Helical" evidence="6">
    <location>
        <begin position="368"/>
        <end position="386"/>
    </location>
</feature>
<reference evidence="8 9" key="1">
    <citation type="journal article" date="2011" name="Stand. Genomic Sci.">
        <title>Complete genome sequence of Parvibaculum lavamentivorans type strain (DS-1(T)).</title>
        <authorList>
            <person name="Schleheck D."/>
            <person name="Weiss M."/>
            <person name="Pitluck S."/>
            <person name="Bruce D."/>
            <person name="Land M.L."/>
            <person name="Han S."/>
            <person name="Saunders E."/>
            <person name="Tapia R."/>
            <person name="Detter C."/>
            <person name="Brettin T."/>
            <person name="Han J."/>
            <person name="Woyke T."/>
            <person name="Goodwin L."/>
            <person name="Pennacchio L."/>
            <person name="Nolan M."/>
            <person name="Cook A.M."/>
            <person name="Kjelleberg S."/>
            <person name="Thomas T."/>
        </authorList>
    </citation>
    <scope>NUCLEOTIDE SEQUENCE [LARGE SCALE GENOMIC DNA]</scope>
    <source>
        <strain evidence="9">DS-1 / DSM 13023 / NCIMB 13966</strain>
    </source>
</reference>
<evidence type="ECO:0000259" key="7">
    <source>
        <dbReference type="PROSITE" id="PS50850"/>
    </source>
</evidence>
<evidence type="ECO:0000256" key="6">
    <source>
        <dbReference type="SAM" id="Phobius"/>
    </source>
</evidence>
<dbReference type="OrthoDB" id="7442224at2"/>
<dbReference type="InterPro" id="IPR020846">
    <property type="entry name" value="MFS_dom"/>
</dbReference>
<feature type="domain" description="Major facilitator superfamily (MFS) profile" evidence="7">
    <location>
        <begin position="29"/>
        <end position="430"/>
    </location>
</feature>
<evidence type="ECO:0000313" key="8">
    <source>
        <dbReference type="EMBL" id="ABS61668.1"/>
    </source>
</evidence>
<dbReference type="STRING" id="402881.Plav_0045"/>
<feature type="transmembrane region" description="Helical" evidence="6">
    <location>
        <begin position="96"/>
        <end position="118"/>
    </location>
</feature>
<feature type="transmembrane region" description="Helical" evidence="6">
    <location>
        <begin position="242"/>
        <end position="263"/>
    </location>
</feature>
<dbReference type="CDD" id="cd17328">
    <property type="entry name" value="MFS_spinster_like"/>
    <property type="match status" value="1"/>
</dbReference>
<keyword evidence="4 6" id="KW-1133">Transmembrane helix</keyword>
<keyword evidence="2" id="KW-0813">Transport</keyword>
<dbReference type="InterPro" id="IPR044770">
    <property type="entry name" value="MFS_spinster-like"/>
</dbReference>
<feature type="transmembrane region" description="Helical" evidence="6">
    <location>
        <begin position="310"/>
        <end position="329"/>
    </location>
</feature>
<feature type="transmembrane region" description="Helical" evidence="6">
    <location>
        <begin position="25"/>
        <end position="42"/>
    </location>
</feature>
<dbReference type="Proteomes" id="UP000006377">
    <property type="component" value="Chromosome"/>
</dbReference>
<comment type="subcellular location">
    <subcellularLocation>
        <location evidence="1">Membrane</location>
        <topology evidence="1">Multi-pass membrane protein</topology>
    </subcellularLocation>
</comment>